<keyword evidence="4" id="KW-0808">Transferase</keyword>
<comment type="caution">
    <text evidence="11">The sequence shown here is derived from an EMBL/GenBank/DDBJ whole genome shotgun (WGS) entry which is preliminary data.</text>
</comment>
<proteinExistence type="predicted"/>
<dbReference type="AlphaFoldDB" id="A0AA41ZFD7"/>
<feature type="transmembrane region" description="Helical" evidence="9">
    <location>
        <begin position="314"/>
        <end position="332"/>
    </location>
</feature>
<reference evidence="11" key="1">
    <citation type="submission" date="2022-11" db="EMBL/GenBank/DDBJ databases">
        <title>Larsenimonas rhizosphaerae sp. nov., isolated from a tidal mudflat.</title>
        <authorList>
            <person name="Lee S.D."/>
            <person name="Kim I.S."/>
        </authorList>
    </citation>
    <scope>NUCLEOTIDE SEQUENCE</scope>
    <source>
        <strain evidence="11">GH2-1</strain>
    </source>
</reference>
<evidence type="ECO:0000256" key="6">
    <source>
        <dbReference type="ARBA" id="ARBA00022989"/>
    </source>
</evidence>
<feature type="transmembrane region" description="Helical" evidence="9">
    <location>
        <begin position="279"/>
        <end position="302"/>
    </location>
</feature>
<evidence type="ECO:0000256" key="9">
    <source>
        <dbReference type="SAM" id="Phobius"/>
    </source>
</evidence>
<evidence type="ECO:0000256" key="7">
    <source>
        <dbReference type="ARBA" id="ARBA00023136"/>
    </source>
</evidence>
<dbReference type="GO" id="GO:0016763">
    <property type="term" value="F:pentosyltransferase activity"/>
    <property type="evidence" value="ECO:0007669"/>
    <property type="project" value="TreeGrafter"/>
</dbReference>
<dbReference type="RefSeq" id="WP_265896134.1">
    <property type="nucleotide sequence ID" value="NZ_JAPIVE010000002.1"/>
</dbReference>
<gene>
    <name evidence="11" type="ORF">OQ287_08245</name>
</gene>
<feature type="transmembrane region" description="Helical" evidence="9">
    <location>
        <begin position="368"/>
        <end position="391"/>
    </location>
</feature>
<evidence type="ECO:0000256" key="2">
    <source>
        <dbReference type="ARBA" id="ARBA00022475"/>
    </source>
</evidence>
<keyword evidence="2" id="KW-1003">Cell membrane</keyword>
<dbReference type="PANTHER" id="PTHR33908:SF3">
    <property type="entry name" value="UNDECAPRENYL PHOSPHATE-ALPHA-4-AMINO-4-DEOXY-L-ARABINOSE ARABINOSYL TRANSFERASE"/>
    <property type="match status" value="1"/>
</dbReference>
<dbReference type="Proteomes" id="UP001165678">
    <property type="component" value="Unassembled WGS sequence"/>
</dbReference>
<dbReference type="Pfam" id="PF13231">
    <property type="entry name" value="PMT_2"/>
    <property type="match status" value="1"/>
</dbReference>
<feature type="transmembrane region" description="Helical" evidence="9">
    <location>
        <begin position="217"/>
        <end position="238"/>
    </location>
</feature>
<feature type="region of interest" description="Disordered" evidence="8">
    <location>
        <begin position="569"/>
        <end position="599"/>
    </location>
</feature>
<keyword evidence="7 9" id="KW-0472">Membrane</keyword>
<feature type="domain" description="Glycosyltransferase RgtA/B/C/D-like" evidence="10">
    <location>
        <begin position="67"/>
        <end position="236"/>
    </location>
</feature>
<accession>A0AA41ZFD7</accession>
<dbReference type="PANTHER" id="PTHR33908">
    <property type="entry name" value="MANNOSYLTRANSFERASE YKCB-RELATED"/>
    <property type="match status" value="1"/>
</dbReference>
<evidence type="ECO:0000256" key="5">
    <source>
        <dbReference type="ARBA" id="ARBA00022692"/>
    </source>
</evidence>
<dbReference type="GO" id="GO:0005886">
    <property type="term" value="C:plasma membrane"/>
    <property type="evidence" value="ECO:0007669"/>
    <property type="project" value="UniProtKB-SubCell"/>
</dbReference>
<feature type="transmembrane region" description="Helical" evidence="9">
    <location>
        <begin position="94"/>
        <end position="111"/>
    </location>
</feature>
<evidence type="ECO:0000259" key="10">
    <source>
        <dbReference type="Pfam" id="PF13231"/>
    </source>
</evidence>
<keyword evidence="5 9" id="KW-0812">Transmembrane</keyword>
<evidence type="ECO:0000313" key="11">
    <source>
        <dbReference type="EMBL" id="MCX2524229.1"/>
    </source>
</evidence>
<dbReference type="GO" id="GO:0009103">
    <property type="term" value="P:lipopolysaccharide biosynthetic process"/>
    <property type="evidence" value="ECO:0007669"/>
    <property type="project" value="TreeGrafter"/>
</dbReference>
<protein>
    <submittedName>
        <fullName evidence="11">Glycosyltransferase family 39 protein</fullName>
    </submittedName>
</protein>
<feature type="transmembrane region" description="Helical" evidence="9">
    <location>
        <begin position="123"/>
        <end position="139"/>
    </location>
</feature>
<evidence type="ECO:0000256" key="1">
    <source>
        <dbReference type="ARBA" id="ARBA00004651"/>
    </source>
</evidence>
<evidence type="ECO:0000313" key="12">
    <source>
        <dbReference type="Proteomes" id="UP001165678"/>
    </source>
</evidence>
<comment type="subcellular location">
    <subcellularLocation>
        <location evidence="1">Cell membrane</location>
        <topology evidence="1">Multi-pass membrane protein</topology>
    </subcellularLocation>
</comment>
<feature type="transmembrane region" description="Helical" evidence="9">
    <location>
        <begin position="338"/>
        <end position="356"/>
    </location>
</feature>
<feature type="transmembrane region" description="Helical" evidence="9">
    <location>
        <begin position="146"/>
        <end position="166"/>
    </location>
</feature>
<dbReference type="InterPro" id="IPR050297">
    <property type="entry name" value="LipidA_mod_glycosyltrf_83"/>
</dbReference>
<dbReference type="EMBL" id="JAPIVE010000002">
    <property type="protein sequence ID" value="MCX2524229.1"/>
    <property type="molecule type" value="Genomic_DNA"/>
</dbReference>
<keyword evidence="6 9" id="KW-1133">Transmembrane helix</keyword>
<evidence type="ECO:0000256" key="3">
    <source>
        <dbReference type="ARBA" id="ARBA00022676"/>
    </source>
</evidence>
<keyword evidence="3" id="KW-0328">Glycosyltransferase</keyword>
<evidence type="ECO:0000256" key="8">
    <source>
        <dbReference type="SAM" id="MobiDB-lite"/>
    </source>
</evidence>
<feature type="transmembrane region" description="Helical" evidence="9">
    <location>
        <begin position="429"/>
        <end position="448"/>
    </location>
</feature>
<dbReference type="GO" id="GO:0010041">
    <property type="term" value="P:response to iron(III) ion"/>
    <property type="evidence" value="ECO:0007669"/>
    <property type="project" value="TreeGrafter"/>
</dbReference>
<evidence type="ECO:0000256" key="4">
    <source>
        <dbReference type="ARBA" id="ARBA00022679"/>
    </source>
</evidence>
<keyword evidence="12" id="KW-1185">Reference proteome</keyword>
<feature type="transmembrane region" description="Helical" evidence="9">
    <location>
        <begin position="403"/>
        <end position="422"/>
    </location>
</feature>
<feature type="transmembrane region" description="Helical" evidence="9">
    <location>
        <begin position="71"/>
        <end position="87"/>
    </location>
</feature>
<name>A0AA41ZFD7_9GAMM</name>
<organism evidence="11 12">
    <name type="scientific">Larsenimonas rhizosphaerae</name>
    <dbReference type="NCBI Taxonomy" id="2944682"/>
    <lineage>
        <taxon>Bacteria</taxon>
        <taxon>Pseudomonadati</taxon>
        <taxon>Pseudomonadota</taxon>
        <taxon>Gammaproteobacteria</taxon>
        <taxon>Oceanospirillales</taxon>
        <taxon>Halomonadaceae</taxon>
        <taxon>Larsenimonas</taxon>
    </lineage>
</organism>
<sequence length="599" mass="66453">MQARPTSWLTRHPLPWLTLLALVVLGLGLGFRHPWPADEPRFALIAQEMLTTHHWLLPHRAGELYPDKPPVFMWSIALGLWVLKAFSVPGAERIAFLLPSLLGGVGTLALMTDLARRFYGPRIAWLAGLTLLSTVLFTLQAKTAQIDMWVTFFVTVGLYGLIRHILLGPDSRWWHLGFFAMGVGILTKGVGFLPLLMLPVWMIFLKTGSGHRTLTPLSLKLLGTGLLALLAPLLMWGIPMILYTSLGHAEPGLAAYRDNILFKQTGQRYADSWHHLEPWYYYLVSVLPWAWLPLTLALPWTVPNAWRRLKRRDPRQWLPLGFVILMVIFFSLSPGKRGVYMTPATAMFVLAFAPALPALLRRPRLNQLVWGLVLVPGLLIGLIGIAGLSGLPVMARLEAEHGFAPWGWWTALGLLSVLIAHLIPSRRGLVAFGLWSVMFWGLWSTWGYKVMDPARSTQALMKQVVSMTSPDTTLALPDFDESMVLQARQPVVQFGYDTPEPDQLLALVAWLDQAPETRAALMNEKALDHLECPAPVTATRVPIADRHQWWLVRAVDVAGCRADATAAPVLTAPTTLPPTGDKATPPGPPATDEADTTPN</sequence>
<dbReference type="InterPro" id="IPR038731">
    <property type="entry name" value="RgtA/B/C-like"/>
</dbReference>
<feature type="transmembrane region" description="Helical" evidence="9">
    <location>
        <begin position="178"/>
        <end position="205"/>
    </location>
</feature>
<feature type="compositionally biased region" description="Low complexity" evidence="8">
    <location>
        <begin position="569"/>
        <end position="579"/>
    </location>
</feature>